<name>A0ABV9I6C8_9DEIO</name>
<accession>A0ABV9I6C8</accession>
<organism evidence="1 2">
    <name type="scientific">Deinococcus hohokamensis</name>
    <dbReference type="NCBI Taxonomy" id="309883"/>
    <lineage>
        <taxon>Bacteria</taxon>
        <taxon>Thermotogati</taxon>
        <taxon>Deinococcota</taxon>
        <taxon>Deinococci</taxon>
        <taxon>Deinococcales</taxon>
        <taxon>Deinococcaceae</taxon>
        <taxon>Deinococcus</taxon>
    </lineage>
</organism>
<dbReference type="Proteomes" id="UP001595952">
    <property type="component" value="Unassembled WGS sequence"/>
</dbReference>
<gene>
    <name evidence="1" type="ORF">ACFO0D_05285</name>
</gene>
<keyword evidence="2" id="KW-1185">Reference proteome</keyword>
<comment type="caution">
    <text evidence="1">The sequence shown here is derived from an EMBL/GenBank/DDBJ whole genome shotgun (WGS) entry which is preliminary data.</text>
</comment>
<evidence type="ECO:0000313" key="1">
    <source>
        <dbReference type="EMBL" id="MFC4637749.1"/>
    </source>
</evidence>
<evidence type="ECO:0000313" key="2">
    <source>
        <dbReference type="Proteomes" id="UP001595952"/>
    </source>
</evidence>
<reference evidence="2" key="1">
    <citation type="journal article" date="2019" name="Int. J. Syst. Evol. Microbiol.">
        <title>The Global Catalogue of Microorganisms (GCM) 10K type strain sequencing project: providing services to taxonomists for standard genome sequencing and annotation.</title>
        <authorList>
            <consortium name="The Broad Institute Genomics Platform"/>
            <consortium name="The Broad Institute Genome Sequencing Center for Infectious Disease"/>
            <person name="Wu L."/>
            <person name="Ma J."/>
        </authorList>
    </citation>
    <scope>NUCLEOTIDE SEQUENCE [LARGE SCALE GENOMIC DNA]</scope>
    <source>
        <strain evidence="2">CCUG 55995</strain>
    </source>
</reference>
<dbReference type="RefSeq" id="WP_380060782.1">
    <property type="nucleotide sequence ID" value="NZ_JBHSEI010000002.1"/>
</dbReference>
<proteinExistence type="predicted"/>
<protein>
    <submittedName>
        <fullName evidence="1">Uncharacterized protein</fullName>
    </submittedName>
</protein>
<sequence>MTAKSIQQDFTVRHQYPVHFTHGKIAPAGPLLLASIQQTVYSRSQPISLLHLSVDYT</sequence>
<dbReference type="EMBL" id="JBHSEI010000002">
    <property type="protein sequence ID" value="MFC4637749.1"/>
    <property type="molecule type" value="Genomic_DNA"/>
</dbReference>